<feature type="domain" description="26S proteasome non-ATPase regulatory subunit 3 N-terminal TPR repeats" evidence="1">
    <location>
        <begin position="36"/>
        <end position="88"/>
    </location>
</feature>
<comment type="caution">
    <text evidence="2">The sequence shown here is derived from an EMBL/GenBank/DDBJ whole genome shotgun (WGS) entry which is preliminary data.</text>
</comment>
<protein>
    <recommendedName>
        <fullName evidence="1">26S proteasome non-ATPase regulatory subunit 3 N-terminal TPR repeats domain-containing protein</fullName>
    </recommendedName>
</protein>
<reference evidence="2 3" key="1">
    <citation type="submission" date="2021-05" db="EMBL/GenBank/DDBJ databases">
        <title>Genome Assembly of Synthetic Allotetraploid Brassica napus Reveals Homoeologous Exchanges between Subgenomes.</title>
        <authorList>
            <person name="Davis J.T."/>
        </authorList>
    </citation>
    <scope>NUCLEOTIDE SEQUENCE [LARGE SCALE GENOMIC DNA]</scope>
    <source>
        <strain evidence="3">cv. Da-Ae</strain>
        <tissue evidence="2">Seedling</tissue>
    </source>
</reference>
<name>A0ABQ8EL04_BRANA</name>
<evidence type="ECO:0000313" key="2">
    <source>
        <dbReference type="EMBL" id="KAH0942343.1"/>
    </source>
</evidence>
<dbReference type="PANTHER" id="PTHR10758">
    <property type="entry name" value="26S PROTEASOME NON-ATPASE REGULATORY SUBUNIT 3/COP9 SIGNALOSOME COMPLEX SUBUNIT 3"/>
    <property type="match status" value="1"/>
</dbReference>
<dbReference type="Proteomes" id="UP000824890">
    <property type="component" value="Unassembled WGS sequence"/>
</dbReference>
<accession>A0ABQ8EL04</accession>
<dbReference type="Gene3D" id="3.30.420.40">
    <property type="match status" value="1"/>
</dbReference>
<dbReference type="Pfam" id="PF25573">
    <property type="entry name" value="TPR_PSMD3_N"/>
    <property type="match status" value="1"/>
</dbReference>
<sequence length="242" mass="27202">MTKKLTGYVMSYFLDFALVPGSETIFESVMFQDCIFTILSYEMTGDLAEIRLFCSCTILRLDVLGQETLLNLFLRNYLPYNLYDKAVRIDDLELSNVQERFETFSVNMTHNLIVRLRHKQNLDKATADGHNVDGGLKAIGLTDQRETPSFEANPLDFLSTKLSYGWMLAPVPAADAIKKGYAIFGTIDTWLIWNMTGGVNGGLHVTDVTKILRSISISYSRISLTDVAQKLRLNSAYPMADA</sequence>
<evidence type="ECO:0000313" key="3">
    <source>
        <dbReference type="Proteomes" id="UP000824890"/>
    </source>
</evidence>
<dbReference type="EMBL" id="JAGKQM010000001">
    <property type="protein sequence ID" value="KAH0942343.1"/>
    <property type="molecule type" value="Genomic_DNA"/>
</dbReference>
<dbReference type="InterPro" id="IPR057985">
    <property type="entry name" value="TPR_PSMD3_N"/>
</dbReference>
<evidence type="ECO:0000259" key="1">
    <source>
        <dbReference type="Pfam" id="PF25573"/>
    </source>
</evidence>
<organism evidence="2 3">
    <name type="scientific">Brassica napus</name>
    <name type="common">Rape</name>
    <dbReference type="NCBI Taxonomy" id="3708"/>
    <lineage>
        <taxon>Eukaryota</taxon>
        <taxon>Viridiplantae</taxon>
        <taxon>Streptophyta</taxon>
        <taxon>Embryophyta</taxon>
        <taxon>Tracheophyta</taxon>
        <taxon>Spermatophyta</taxon>
        <taxon>Magnoliopsida</taxon>
        <taxon>eudicotyledons</taxon>
        <taxon>Gunneridae</taxon>
        <taxon>Pentapetalae</taxon>
        <taxon>rosids</taxon>
        <taxon>malvids</taxon>
        <taxon>Brassicales</taxon>
        <taxon>Brassicaceae</taxon>
        <taxon>Brassiceae</taxon>
        <taxon>Brassica</taxon>
    </lineage>
</organism>
<proteinExistence type="predicted"/>
<gene>
    <name evidence="2" type="ORF">HID58_001980</name>
</gene>
<dbReference type="InterPro" id="IPR050756">
    <property type="entry name" value="CSN3"/>
</dbReference>
<keyword evidence="3" id="KW-1185">Reference proteome</keyword>
<dbReference type="PANTHER" id="PTHR10758:SF2">
    <property type="entry name" value="26S PROTEASOME NON-ATPASE REGULATORY SUBUNIT 3"/>
    <property type="match status" value="1"/>
</dbReference>